<dbReference type="Pfam" id="PF02065">
    <property type="entry name" value="Melibiase"/>
    <property type="match status" value="1"/>
</dbReference>
<dbReference type="InterPro" id="IPR002252">
    <property type="entry name" value="Glyco_hydro_36"/>
</dbReference>
<dbReference type="InterPro" id="IPR031704">
    <property type="entry name" value="Glyco_hydro_36_N"/>
</dbReference>
<dbReference type="Pfam" id="PF16875">
    <property type="entry name" value="Glyco_hydro_36N"/>
    <property type="match status" value="1"/>
</dbReference>
<protein>
    <recommendedName>
        <fullName evidence="3">alpha-galactosidase</fullName>
        <ecNumber evidence="3">3.2.1.22</ecNumber>
    </recommendedName>
</protein>
<feature type="domain" description="Glycosyl hydrolase family 36 N-terminal" evidence="6">
    <location>
        <begin position="78"/>
        <end position="183"/>
    </location>
</feature>
<comment type="subunit">
    <text evidence="2">Homotetramer.</text>
</comment>
<gene>
    <name evidence="7" type="ORF">PENVUL_c069G00353</name>
</gene>
<comment type="catalytic activity">
    <reaction evidence="1">
        <text>Hydrolysis of terminal, non-reducing alpha-D-galactose residues in alpha-D-galactosides, including galactose oligosaccharides, galactomannans and galactolipids.</text>
        <dbReference type="EC" id="3.2.1.22"/>
    </reaction>
</comment>
<name>A0A1V6RAR3_9EURO</name>
<evidence type="ECO:0000256" key="4">
    <source>
        <dbReference type="ARBA" id="ARBA00022801"/>
    </source>
</evidence>
<dbReference type="EMBL" id="MDYP01000069">
    <property type="protein sequence ID" value="OQD98655.1"/>
    <property type="molecule type" value="Genomic_DNA"/>
</dbReference>
<dbReference type="STRING" id="29845.A0A1V6RAR3"/>
<keyword evidence="4" id="KW-0378">Hydrolase</keyword>
<dbReference type="PANTHER" id="PTHR43053">
    <property type="entry name" value="GLYCOSIDASE FAMILY 31"/>
    <property type="match status" value="1"/>
</dbReference>
<proteinExistence type="predicted"/>
<dbReference type="AlphaFoldDB" id="A0A1V6RAR3"/>
<dbReference type="PRINTS" id="PR00743">
    <property type="entry name" value="GLHYDRLASE36"/>
</dbReference>
<dbReference type="InterPro" id="IPR050985">
    <property type="entry name" value="Alpha-glycosidase_related"/>
</dbReference>
<dbReference type="CDD" id="cd14791">
    <property type="entry name" value="GH36"/>
    <property type="match status" value="1"/>
</dbReference>
<comment type="caution">
    <text evidence="7">The sequence shown here is derived from an EMBL/GenBank/DDBJ whole genome shotgun (WGS) entry which is preliminary data.</text>
</comment>
<keyword evidence="8" id="KW-1185">Reference proteome</keyword>
<dbReference type="InterPro" id="IPR017853">
    <property type="entry name" value="GH"/>
</dbReference>
<dbReference type="PANTHER" id="PTHR43053:SF3">
    <property type="entry name" value="ALPHA-GALACTOSIDASE C-RELATED"/>
    <property type="match status" value="1"/>
</dbReference>
<dbReference type="Proteomes" id="UP000191518">
    <property type="component" value="Unassembled WGS sequence"/>
</dbReference>
<organism evidence="7 8">
    <name type="scientific">Penicillium vulpinum</name>
    <dbReference type="NCBI Taxonomy" id="29845"/>
    <lineage>
        <taxon>Eukaryota</taxon>
        <taxon>Fungi</taxon>
        <taxon>Dikarya</taxon>
        <taxon>Ascomycota</taxon>
        <taxon>Pezizomycotina</taxon>
        <taxon>Eurotiomycetes</taxon>
        <taxon>Eurotiomycetidae</taxon>
        <taxon>Eurotiales</taxon>
        <taxon>Aspergillaceae</taxon>
        <taxon>Penicillium</taxon>
    </lineage>
</organism>
<keyword evidence="5" id="KW-0326">Glycosidase</keyword>
<dbReference type="InterPro" id="IPR013785">
    <property type="entry name" value="Aldolase_TIM"/>
</dbReference>
<dbReference type="GO" id="GO:0004557">
    <property type="term" value="F:alpha-galactosidase activity"/>
    <property type="evidence" value="ECO:0007669"/>
    <property type="project" value="UniProtKB-EC"/>
</dbReference>
<evidence type="ECO:0000313" key="8">
    <source>
        <dbReference type="Proteomes" id="UP000191518"/>
    </source>
</evidence>
<evidence type="ECO:0000313" key="7">
    <source>
        <dbReference type="EMBL" id="OQD98655.1"/>
    </source>
</evidence>
<dbReference type="EC" id="3.2.1.22" evidence="3"/>
<dbReference type="GO" id="GO:0016052">
    <property type="term" value="P:carbohydrate catabolic process"/>
    <property type="evidence" value="ECO:0007669"/>
    <property type="project" value="InterPro"/>
</dbReference>
<evidence type="ECO:0000256" key="5">
    <source>
        <dbReference type="ARBA" id="ARBA00023295"/>
    </source>
</evidence>
<dbReference type="Gene3D" id="2.70.98.60">
    <property type="entry name" value="alpha-galactosidase from lactobacil brevis"/>
    <property type="match status" value="1"/>
</dbReference>
<dbReference type="Gene3D" id="3.20.20.70">
    <property type="entry name" value="Aldolase class I"/>
    <property type="match status" value="1"/>
</dbReference>
<reference evidence="8" key="1">
    <citation type="journal article" date="2017" name="Nat. Microbiol.">
        <title>Global analysis of biosynthetic gene clusters reveals vast potential of secondary metabolite production in Penicillium species.</title>
        <authorList>
            <person name="Nielsen J.C."/>
            <person name="Grijseels S."/>
            <person name="Prigent S."/>
            <person name="Ji B."/>
            <person name="Dainat J."/>
            <person name="Nielsen K.F."/>
            <person name="Frisvad J.C."/>
            <person name="Workman M."/>
            <person name="Nielsen J."/>
        </authorList>
    </citation>
    <scope>NUCLEOTIDE SEQUENCE [LARGE SCALE GENOMIC DNA]</scope>
    <source>
        <strain evidence="8">IBT 29486</strain>
    </source>
</reference>
<dbReference type="InterPro" id="IPR038417">
    <property type="entry name" value="Alpga-gal_N_sf"/>
</dbReference>
<evidence type="ECO:0000256" key="1">
    <source>
        <dbReference type="ARBA" id="ARBA00001255"/>
    </source>
</evidence>
<evidence type="ECO:0000259" key="6">
    <source>
        <dbReference type="Pfam" id="PF16875"/>
    </source>
</evidence>
<dbReference type="SUPFAM" id="SSF51445">
    <property type="entry name" value="(Trans)glycosidases"/>
    <property type="match status" value="1"/>
</dbReference>
<sequence>MSHTSPTIRWKTTAFTIDLVQNEAGAICVQSILPAMVQARKSASLLFESSELSLISVKLAGEGNTHDKTAKCLVGSRLSARMRYESHRIQNDGEVEKLEIQSRDAVTKTLVTVCLSIYGAIPALRSSATITNESEDTDITVTQLSSIAVGGLTTNSPQWYHDYTLWTSTNTWFREAQWRKQTLPEIGIDNDGICELPDGHLGSQAAFTLQNHGSFSTNGHLSMGALVSKDNNDTWLWQVENNGSWRWEIGDYKDSIYLAAGGPTGMDHDWKQVLRPGQSFTTVPVALAHVDGGLESAFAALTDYRRQIRRPHKDNENLPIIFNDYMNCLMGDPDEDKVAALIDPVAKTGAEYFVIDAGWYADDGIWWDDVGLWEPSKKRFPSGFKVLLDKIRGKGLIPGLWIEPEVVGVRSVVANRLPKDAFFQECGQRVVEKGRFQLDYRHPEVRAWIDKIIYNLVVNYGVGYLKFDYNIEVTQGTDVGGSSSAGSAHLEHQRAYLVWVRSLLDRYPTLVIENCSSGGQRMEYAMLSVHSLQSTSDQQNPALYAAIAAALPTAVAPEQSATWAYPQPEWSDELNAFTVVNSLLGRVHLSGRLDKLSPGQLRLVIEGMDVYKIIRSHLNSAHPIWPLGLPQWHDDWVSLALVTKKNGIYLAVWRRGGVTEKDLPVKLPDGQTATTAKVLYPTCFSTDATWNKTSAILRLKLPDTVCARLLHIL</sequence>
<evidence type="ECO:0000256" key="2">
    <source>
        <dbReference type="ARBA" id="ARBA00011881"/>
    </source>
</evidence>
<evidence type="ECO:0000256" key="3">
    <source>
        <dbReference type="ARBA" id="ARBA00012755"/>
    </source>
</evidence>
<accession>A0A1V6RAR3</accession>